<feature type="region of interest" description="Disordered" evidence="1">
    <location>
        <begin position="22"/>
        <end position="49"/>
    </location>
</feature>
<dbReference type="Proteomes" id="UP000199155">
    <property type="component" value="Unassembled WGS sequence"/>
</dbReference>
<keyword evidence="3" id="KW-1185">Reference proteome</keyword>
<dbReference type="STRING" id="417292.SAMN05421806_106189"/>
<gene>
    <name evidence="2" type="ORF">SAMN05421806_106189</name>
</gene>
<feature type="region of interest" description="Disordered" evidence="1">
    <location>
        <begin position="80"/>
        <end position="133"/>
    </location>
</feature>
<dbReference type="EMBL" id="FNFF01000006">
    <property type="protein sequence ID" value="SDK31576.1"/>
    <property type="molecule type" value="Genomic_DNA"/>
</dbReference>
<organism evidence="2 3">
    <name type="scientific">Streptomyces indicus</name>
    <dbReference type="NCBI Taxonomy" id="417292"/>
    <lineage>
        <taxon>Bacteria</taxon>
        <taxon>Bacillati</taxon>
        <taxon>Actinomycetota</taxon>
        <taxon>Actinomycetes</taxon>
        <taxon>Kitasatosporales</taxon>
        <taxon>Streptomycetaceae</taxon>
        <taxon>Streptomyces</taxon>
    </lineage>
</organism>
<dbReference type="OrthoDB" id="7949713at2"/>
<name>A0A1G9AW72_9ACTN</name>
<protein>
    <recommendedName>
        <fullName evidence="4">Lipoprotein</fullName>
    </recommendedName>
</protein>
<feature type="compositionally biased region" description="Basic and acidic residues" evidence="1">
    <location>
        <begin position="80"/>
        <end position="99"/>
    </location>
</feature>
<dbReference type="RefSeq" id="WP_093611278.1">
    <property type="nucleotide sequence ID" value="NZ_FNFF01000006.1"/>
</dbReference>
<proteinExistence type="predicted"/>
<reference evidence="2 3" key="1">
    <citation type="submission" date="2016-10" db="EMBL/GenBank/DDBJ databases">
        <authorList>
            <person name="de Groot N.N."/>
        </authorList>
    </citation>
    <scope>NUCLEOTIDE SEQUENCE [LARGE SCALE GENOMIC DNA]</scope>
    <source>
        <strain evidence="2 3">CGMCC 4.5727</strain>
    </source>
</reference>
<evidence type="ECO:0000313" key="2">
    <source>
        <dbReference type="EMBL" id="SDK31576.1"/>
    </source>
</evidence>
<evidence type="ECO:0008006" key="4">
    <source>
        <dbReference type="Google" id="ProtNLM"/>
    </source>
</evidence>
<dbReference type="AlphaFoldDB" id="A0A1G9AW72"/>
<dbReference type="PROSITE" id="PS51257">
    <property type="entry name" value="PROKAR_LIPOPROTEIN"/>
    <property type="match status" value="1"/>
</dbReference>
<evidence type="ECO:0000256" key="1">
    <source>
        <dbReference type="SAM" id="MobiDB-lite"/>
    </source>
</evidence>
<evidence type="ECO:0000313" key="3">
    <source>
        <dbReference type="Proteomes" id="UP000199155"/>
    </source>
</evidence>
<accession>A0A1G9AW72</accession>
<sequence>MRVRRWGRTTVVAVALAAAVTGCSGGSGDGAGEEVAQVSEGKPSAESSAQQIESELEEYVGGMREWVACMRAAGVDLPDPDAKGQVEIDIPPKEWKSDPKYTGAQKNCSDQHPPLPETLEKSLQPEPTKEEVAKRRAYASCMQENGAPDFPDVGDDGYFVEENWDQASAGAKRAARTCDKSVYGVDNSTVVPKG</sequence>